<dbReference type="OrthoDB" id="271062at2"/>
<reference evidence="1 2" key="1">
    <citation type="submission" date="2018-04" db="EMBL/GenBank/DDBJ databases">
        <title>Genomic Encyclopedia of Type Strains, Phase IV (KMG-IV): sequencing the most valuable type-strain genomes for metagenomic binning, comparative biology and taxonomic classification.</title>
        <authorList>
            <person name="Goeker M."/>
        </authorList>
    </citation>
    <scope>NUCLEOTIDE SEQUENCE [LARGE SCALE GENOMIC DNA]</scope>
    <source>
        <strain evidence="1 2">DSM 104150</strain>
    </source>
</reference>
<dbReference type="SUPFAM" id="SSF53756">
    <property type="entry name" value="UDP-Glycosyltransferase/glycogen phosphorylase"/>
    <property type="match status" value="1"/>
</dbReference>
<evidence type="ECO:0008006" key="3">
    <source>
        <dbReference type="Google" id="ProtNLM"/>
    </source>
</evidence>
<organism evidence="1 2">
    <name type="scientific">Sinimarinibacterium flocculans</name>
    <dbReference type="NCBI Taxonomy" id="985250"/>
    <lineage>
        <taxon>Bacteria</taxon>
        <taxon>Pseudomonadati</taxon>
        <taxon>Pseudomonadota</taxon>
        <taxon>Gammaproteobacteria</taxon>
        <taxon>Nevskiales</taxon>
        <taxon>Nevskiaceae</taxon>
        <taxon>Sinimarinibacterium</taxon>
    </lineage>
</organism>
<dbReference type="RefSeq" id="WP_110265892.1">
    <property type="nucleotide sequence ID" value="NZ_CAKZQT010000008.1"/>
</dbReference>
<comment type="caution">
    <text evidence="1">The sequence shown here is derived from an EMBL/GenBank/DDBJ whole genome shotgun (WGS) entry which is preliminary data.</text>
</comment>
<dbReference type="Proteomes" id="UP000248330">
    <property type="component" value="Unassembled WGS sequence"/>
</dbReference>
<evidence type="ECO:0000313" key="2">
    <source>
        <dbReference type="Proteomes" id="UP000248330"/>
    </source>
</evidence>
<dbReference type="EMBL" id="QICN01000008">
    <property type="protein sequence ID" value="PXV66128.1"/>
    <property type="molecule type" value="Genomic_DNA"/>
</dbReference>
<proteinExistence type="predicted"/>
<accession>A0A318E700</accession>
<dbReference type="Gene3D" id="3.40.50.2000">
    <property type="entry name" value="Glycogen Phosphorylase B"/>
    <property type="match status" value="2"/>
</dbReference>
<name>A0A318E700_9GAMM</name>
<dbReference type="AlphaFoldDB" id="A0A318E700"/>
<sequence length="396" mass="41794">MACLGLSWELGAASGYAAVMRQIVLAAMRQGHRCVAIVRDLHASAPLLADLPALTVVQAPVATASRIPPVRVQTSYATLLHNRGFADPQSLVARLQAWRALFQAFGIERLLARHSPTAVLAARTAGIPVLHYGTGFSIPPARTPWPAFRPDIAEDDPRLAANEQRVLATTNAALHQLGAPALPAMAELFAPLPTALLTYPELDPYPRREPLRRLGLPLTSYGTPPRWPASPRRPRLFASLPVNDGTRGWLDILARLPVCALLRFSGPAVSTGPLPPSLAVADGPVDFAQAIADCDAVIGYGSHNLVCEALLAGKPMALIAQNPDHLMTGERLRALGAGIVLPERPAADSADRLLALLESSGHADAARAFAARHADAAPRAGIATTLLDLALAAGRA</sequence>
<keyword evidence="2" id="KW-1185">Reference proteome</keyword>
<gene>
    <name evidence="1" type="ORF">C8D93_108100</name>
</gene>
<protein>
    <recommendedName>
        <fullName evidence="3">UDP:flavonoid glycosyltransferase YjiC (YdhE family)</fullName>
    </recommendedName>
</protein>
<evidence type="ECO:0000313" key="1">
    <source>
        <dbReference type="EMBL" id="PXV66128.1"/>
    </source>
</evidence>